<proteinExistence type="predicted"/>
<comment type="caution">
    <text evidence="1">The sequence shown here is derived from an EMBL/GenBank/DDBJ whole genome shotgun (WGS) entry which is preliminary data.</text>
</comment>
<evidence type="ECO:0000313" key="2">
    <source>
        <dbReference type="Proteomes" id="UP000622860"/>
    </source>
</evidence>
<organism evidence="1 2">
    <name type="scientific">Virgibacillus oceani</name>
    <dbReference type="NCBI Taxonomy" id="1479511"/>
    <lineage>
        <taxon>Bacteria</taxon>
        <taxon>Bacillati</taxon>
        <taxon>Bacillota</taxon>
        <taxon>Bacilli</taxon>
        <taxon>Bacillales</taxon>
        <taxon>Bacillaceae</taxon>
        <taxon>Virgibacillus</taxon>
    </lineage>
</organism>
<accession>A0A917M6W4</accession>
<dbReference type="EMBL" id="BMFR01000013">
    <property type="protein sequence ID" value="GGG81238.1"/>
    <property type="molecule type" value="Genomic_DNA"/>
</dbReference>
<dbReference type="Gene3D" id="1.10.8.200">
    <property type="entry name" value="Replisome organizer (g39p helicase loader/inhibitor protein)"/>
    <property type="match status" value="1"/>
</dbReference>
<protein>
    <recommendedName>
        <fullName evidence="3">Replicative helicase inhibitor G39P N-terminal domain-containing protein</fullName>
    </recommendedName>
</protein>
<name>A0A917M6W4_9BACI</name>
<evidence type="ECO:0000313" key="1">
    <source>
        <dbReference type="EMBL" id="GGG81238.1"/>
    </source>
</evidence>
<dbReference type="RefSeq" id="WP_188456035.1">
    <property type="nucleotide sequence ID" value="NZ_BMFR01000013.1"/>
</dbReference>
<keyword evidence="2" id="KW-1185">Reference proteome</keyword>
<reference evidence="1" key="1">
    <citation type="journal article" date="2014" name="Int. J. Syst. Evol. Microbiol.">
        <title>Complete genome sequence of Corynebacterium casei LMG S-19264T (=DSM 44701T), isolated from a smear-ripened cheese.</title>
        <authorList>
            <consortium name="US DOE Joint Genome Institute (JGI-PGF)"/>
            <person name="Walter F."/>
            <person name="Albersmeier A."/>
            <person name="Kalinowski J."/>
            <person name="Ruckert C."/>
        </authorList>
    </citation>
    <scope>NUCLEOTIDE SEQUENCE</scope>
    <source>
        <strain evidence="1">CGMCC 1.12754</strain>
    </source>
</reference>
<reference evidence="1" key="2">
    <citation type="submission" date="2020-09" db="EMBL/GenBank/DDBJ databases">
        <authorList>
            <person name="Sun Q."/>
            <person name="Zhou Y."/>
        </authorList>
    </citation>
    <scope>NUCLEOTIDE SEQUENCE</scope>
    <source>
        <strain evidence="1">CGMCC 1.12754</strain>
    </source>
</reference>
<dbReference type="AlphaFoldDB" id="A0A917M6W4"/>
<dbReference type="Proteomes" id="UP000622860">
    <property type="component" value="Unassembled WGS sequence"/>
</dbReference>
<sequence>MTHEEAVHILEMIKDAYPKFPISKGKATLLIPSLKKMDYNGVMEKFSDFAANHPYAPMIAEIASYPLEPNLYLEKMNKWKREADKVPAEIKENFRQAMHELIKEKSQS</sequence>
<gene>
    <name evidence="1" type="ORF">GCM10011398_28300</name>
</gene>
<evidence type="ECO:0008006" key="3">
    <source>
        <dbReference type="Google" id="ProtNLM"/>
    </source>
</evidence>